<dbReference type="EMBL" id="UINC01200656">
    <property type="protein sequence ID" value="SVE19640.1"/>
    <property type="molecule type" value="Genomic_DNA"/>
</dbReference>
<dbReference type="PANTHER" id="PTHR30108:SF21">
    <property type="entry name" value="4-HYDROXYBENZOATE DECARBOXYLASE"/>
    <property type="match status" value="1"/>
</dbReference>
<evidence type="ECO:0000256" key="1">
    <source>
        <dbReference type="ARBA" id="ARBA00010021"/>
    </source>
</evidence>
<reference evidence="3" key="1">
    <citation type="submission" date="2018-05" db="EMBL/GenBank/DDBJ databases">
        <authorList>
            <person name="Lanie J.A."/>
            <person name="Ng W.-L."/>
            <person name="Kazmierczak K.M."/>
            <person name="Andrzejewski T.M."/>
            <person name="Davidsen T.M."/>
            <person name="Wayne K.J."/>
            <person name="Tettelin H."/>
            <person name="Glass J.I."/>
            <person name="Rusch D."/>
            <person name="Podicherti R."/>
            <person name="Tsui H.-C.T."/>
            <person name="Winkler M.E."/>
        </authorList>
    </citation>
    <scope>NUCLEOTIDE SEQUENCE</scope>
</reference>
<name>A0A383BIJ5_9ZZZZ</name>
<comment type="similarity">
    <text evidence="1">Belongs to the UbiD family.</text>
</comment>
<gene>
    <name evidence="3" type="ORF">METZ01_LOCUS472494</name>
</gene>
<dbReference type="AlphaFoldDB" id="A0A383BIJ5"/>
<feature type="non-terminal residue" evidence="3">
    <location>
        <position position="91"/>
    </location>
</feature>
<organism evidence="3">
    <name type="scientific">marine metagenome</name>
    <dbReference type="NCBI Taxonomy" id="408172"/>
    <lineage>
        <taxon>unclassified sequences</taxon>
        <taxon>metagenomes</taxon>
        <taxon>ecological metagenomes</taxon>
    </lineage>
</organism>
<evidence type="ECO:0000313" key="3">
    <source>
        <dbReference type="EMBL" id="SVE19640.1"/>
    </source>
</evidence>
<dbReference type="GO" id="GO:0005737">
    <property type="term" value="C:cytoplasm"/>
    <property type="evidence" value="ECO:0007669"/>
    <property type="project" value="TreeGrafter"/>
</dbReference>
<dbReference type="SUPFAM" id="SSF50475">
    <property type="entry name" value="FMN-binding split barrel"/>
    <property type="match status" value="1"/>
</dbReference>
<dbReference type="InterPro" id="IPR049383">
    <property type="entry name" value="UbiD-like_N"/>
</dbReference>
<proteinExistence type="inferred from homology"/>
<accession>A0A383BIJ5</accession>
<dbReference type="InterPro" id="IPR002830">
    <property type="entry name" value="UbiD"/>
</dbReference>
<dbReference type="Pfam" id="PF20695">
    <property type="entry name" value="UbiD_N"/>
    <property type="match status" value="1"/>
</dbReference>
<feature type="domain" description="3-octaprenyl-4-hydroxybenzoate carboxy-lyase-like N-terminal" evidence="2">
    <location>
        <begin position="9"/>
        <end position="86"/>
    </location>
</feature>
<evidence type="ECO:0000259" key="2">
    <source>
        <dbReference type="Pfam" id="PF20695"/>
    </source>
</evidence>
<sequence length="91" mass="9996">MTVDMRSFLQQIKKTNDLFTVKKGVSTKYEIAAVTEKLDGSKAALFENVKGSKFKLVSNLVGSRDRFAQAIGAKKSDINQKIVKAISSAKK</sequence>
<dbReference type="PANTHER" id="PTHR30108">
    <property type="entry name" value="3-OCTAPRENYL-4-HYDROXYBENZOATE CARBOXY-LYASE-RELATED"/>
    <property type="match status" value="1"/>
</dbReference>
<protein>
    <recommendedName>
        <fullName evidence="2">3-octaprenyl-4-hydroxybenzoate carboxy-lyase-like N-terminal domain-containing protein</fullName>
    </recommendedName>
</protein>
<dbReference type="GO" id="GO:0016831">
    <property type="term" value="F:carboxy-lyase activity"/>
    <property type="evidence" value="ECO:0007669"/>
    <property type="project" value="InterPro"/>
</dbReference>